<organism evidence="2 3">
    <name type="scientific">Chloroherpeton thalassium (strain ATCC 35110 / GB-78)</name>
    <dbReference type="NCBI Taxonomy" id="517418"/>
    <lineage>
        <taxon>Bacteria</taxon>
        <taxon>Pseudomonadati</taxon>
        <taxon>Chlorobiota</taxon>
        <taxon>Chlorobiia</taxon>
        <taxon>Chlorobiales</taxon>
        <taxon>Chloroherpetonaceae</taxon>
        <taxon>Chloroherpeton</taxon>
    </lineage>
</organism>
<sequence length="123" mass="12851">MNIGAVHAELEKIKSSSPDIEAVAVVNFDGLIIDDILPSNLDESRVGAMIASILTLGERVSAEMKKGDLEQVLVKGKHGYVILGSAGAEAVIAVSCNSQVKLGLIFLELKRAGQAIAPAILQS</sequence>
<gene>
    <name evidence="2" type="ordered locus">Ctha_0680</name>
</gene>
<evidence type="ECO:0000313" key="3">
    <source>
        <dbReference type="Proteomes" id="UP000001208"/>
    </source>
</evidence>
<dbReference type="KEGG" id="cts:Ctha_0680"/>
<proteinExistence type="predicted"/>
<dbReference type="Proteomes" id="UP000001208">
    <property type="component" value="Chromosome"/>
</dbReference>
<dbReference type="HOGENOM" id="CLU_118613_1_2_10"/>
<dbReference type="STRING" id="517418.Ctha_0680"/>
<dbReference type="EMBL" id="CP001100">
    <property type="protein sequence ID" value="ACF13149.1"/>
    <property type="molecule type" value="Genomic_DNA"/>
</dbReference>
<dbReference type="SMART" id="SM00960">
    <property type="entry name" value="Robl_LC7"/>
    <property type="match status" value="1"/>
</dbReference>
<dbReference type="SUPFAM" id="SSF103196">
    <property type="entry name" value="Roadblock/LC7 domain"/>
    <property type="match status" value="1"/>
</dbReference>
<dbReference type="RefSeq" id="WP_012499233.1">
    <property type="nucleotide sequence ID" value="NC_011026.1"/>
</dbReference>
<protein>
    <submittedName>
        <fullName evidence="2">Roadblock/LC7 family protein</fullName>
    </submittedName>
</protein>
<dbReference type="InterPro" id="IPR004942">
    <property type="entry name" value="Roadblock/LAMTOR2_dom"/>
</dbReference>
<dbReference type="Pfam" id="PF03259">
    <property type="entry name" value="Robl_LC7"/>
    <property type="match status" value="1"/>
</dbReference>
<evidence type="ECO:0000259" key="1">
    <source>
        <dbReference type="SMART" id="SM00960"/>
    </source>
</evidence>
<evidence type="ECO:0000313" key="2">
    <source>
        <dbReference type="EMBL" id="ACF13149.1"/>
    </source>
</evidence>
<keyword evidence="3" id="KW-1185">Reference proteome</keyword>
<accession>B3QVU2</accession>
<feature type="domain" description="Roadblock/LAMTOR2" evidence="1">
    <location>
        <begin position="6"/>
        <end position="96"/>
    </location>
</feature>
<dbReference type="OrthoDB" id="513103at2"/>
<reference evidence="2 3" key="1">
    <citation type="submission" date="2008-06" db="EMBL/GenBank/DDBJ databases">
        <title>Complete sequence of Chloroherpeton thalassium ATCC 35110.</title>
        <authorList>
            <consortium name="US DOE Joint Genome Institute"/>
            <person name="Lucas S."/>
            <person name="Copeland A."/>
            <person name="Lapidus A."/>
            <person name="Glavina del Rio T."/>
            <person name="Dalin E."/>
            <person name="Tice H."/>
            <person name="Bruce D."/>
            <person name="Goodwin L."/>
            <person name="Pitluck S."/>
            <person name="Schmutz J."/>
            <person name="Larimer F."/>
            <person name="Land M."/>
            <person name="Hauser L."/>
            <person name="Kyrpides N."/>
            <person name="Mikhailova N."/>
            <person name="Liu Z."/>
            <person name="Li T."/>
            <person name="Zhao F."/>
            <person name="Overmann J."/>
            <person name="Bryant D.A."/>
            <person name="Richardson P."/>
        </authorList>
    </citation>
    <scope>NUCLEOTIDE SEQUENCE [LARGE SCALE GENOMIC DNA]</scope>
    <source>
        <strain evidence="3">ATCC 35110 / GB-78</strain>
    </source>
</reference>
<name>B3QVU2_CHLT3</name>
<dbReference type="eggNOG" id="COG2018">
    <property type="taxonomic scope" value="Bacteria"/>
</dbReference>
<dbReference type="Gene3D" id="3.30.450.30">
    <property type="entry name" value="Dynein light chain 2a, cytoplasmic"/>
    <property type="match status" value="1"/>
</dbReference>
<dbReference type="AlphaFoldDB" id="B3QVU2"/>